<organism evidence="1 2">
    <name type="scientific">Alteriqipengyuania abyssalis</name>
    <dbReference type="NCBI Taxonomy" id="2860200"/>
    <lineage>
        <taxon>Bacteria</taxon>
        <taxon>Pseudomonadati</taxon>
        <taxon>Pseudomonadota</taxon>
        <taxon>Alphaproteobacteria</taxon>
        <taxon>Sphingomonadales</taxon>
        <taxon>Erythrobacteraceae</taxon>
        <taxon>Alteriqipengyuania</taxon>
    </lineage>
</organism>
<proteinExistence type="predicted"/>
<name>A0ABS7PE01_9SPHN</name>
<sequence length="115" mass="12127">MQAEALPTLAPRRGNAGRLERALIALAGGEGRVLDHRERGWASITFAGTRHTVRLAFDTPDAIAGGEVLIAELPDHEFALPGQLVADATVSAVDHALAPSPRLTVTCELLLLEDG</sequence>
<gene>
    <name evidence="1" type="ORF">KYN89_09525</name>
</gene>
<evidence type="ECO:0000313" key="1">
    <source>
        <dbReference type="EMBL" id="MBY8337290.1"/>
    </source>
</evidence>
<evidence type="ECO:0000313" key="2">
    <source>
        <dbReference type="Proteomes" id="UP000759298"/>
    </source>
</evidence>
<protein>
    <submittedName>
        <fullName evidence="1">Uncharacterized protein</fullName>
    </submittedName>
</protein>
<keyword evidence="2" id="KW-1185">Reference proteome</keyword>
<reference evidence="1 2" key="1">
    <citation type="submission" date="2021-07" db="EMBL/GenBank/DDBJ databases">
        <title>Alteriqipengyuania abyssalis NZ-12B nov, sp.nov isolated from deep sea sponge in pacific ocean.</title>
        <authorList>
            <person name="Tareen S."/>
            <person name="Wink J."/>
        </authorList>
    </citation>
    <scope>NUCLEOTIDE SEQUENCE [LARGE SCALE GENOMIC DNA]</scope>
    <source>
        <strain evidence="1 2">NZ-12B</strain>
    </source>
</reference>
<dbReference type="RefSeq" id="WP_222824817.1">
    <property type="nucleotide sequence ID" value="NZ_JAHWXP010000002.1"/>
</dbReference>
<comment type="caution">
    <text evidence="1">The sequence shown here is derived from an EMBL/GenBank/DDBJ whole genome shotgun (WGS) entry which is preliminary data.</text>
</comment>
<dbReference type="Proteomes" id="UP000759298">
    <property type="component" value="Unassembled WGS sequence"/>
</dbReference>
<dbReference type="EMBL" id="JAHWXP010000002">
    <property type="protein sequence ID" value="MBY8337290.1"/>
    <property type="molecule type" value="Genomic_DNA"/>
</dbReference>
<accession>A0ABS7PE01</accession>